<dbReference type="RefSeq" id="WP_096109857.1">
    <property type="nucleotide sequence ID" value="NZ_NVYO01000001.1"/>
</dbReference>
<proteinExistence type="predicted"/>
<dbReference type="AlphaFoldDB" id="A0A2A3TWA4"/>
<sequence length="297" mass="33029">MAENELVAFEPSIEVNPTPIVINNLEQLEMAVNGVVTKYGQDFVVTSDNVADTKKMRANINKIAKSINDKRLETDRQYKKPMADFDDLMKGLGDKVKNLLNPLDSKIEEIETQERQARYDSVKAEITEMAPNYGVSATDIEIQPGWLLKSLSHKKLLEQIAEAMTQLRKDRDQRATDIQTVRMYADQLELESSGWAALISKGEPVSDILAEMDAAAVKRDKERQKKAEKAKAAKEAQAAIDATHQVKQGDETIDTDTGEVVPQVITVKLTGTHKALGQVWAGAKQLGVRIELVDKED</sequence>
<dbReference type="Proteomes" id="UP000217918">
    <property type="component" value="Unassembled WGS sequence"/>
</dbReference>
<comment type="caution">
    <text evidence="1">The sequence shown here is derived from an EMBL/GenBank/DDBJ whole genome shotgun (WGS) entry which is preliminary data.</text>
</comment>
<evidence type="ECO:0000313" key="2">
    <source>
        <dbReference type="Proteomes" id="UP000217918"/>
    </source>
</evidence>
<evidence type="ECO:0008006" key="3">
    <source>
        <dbReference type="Google" id="ProtNLM"/>
    </source>
</evidence>
<gene>
    <name evidence="1" type="ORF">CNR29_04995</name>
</gene>
<organism evidence="1 2">
    <name type="scientific">Levilactobacillus brevis</name>
    <name type="common">Lactobacillus brevis</name>
    <dbReference type="NCBI Taxonomy" id="1580"/>
    <lineage>
        <taxon>Bacteria</taxon>
        <taxon>Bacillati</taxon>
        <taxon>Bacillota</taxon>
        <taxon>Bacilli</taxon>
        <taxon>Lactobacillales</taxon>
        <taxon>Lactobacillaceae</taxon>
        <taxon>Levilactobacillus</taxon>
    </lineage>
</organism>
<dbReference type="Pfam" id="PF07083">
    <property type="entry name" value="DUF1351"/>
    <property type="match status" value="1"/>
</dbReference>
<dbReference type="InterPro" id="IPR009785">
    <property type="entry name" value="Prophage_Lj928_Orf309"/>
</dbReference>
<dbReference type="EMBL" id="NVYO01000001">
    <property type="protein sequence ID" value="PBQ23394.1"/>
    <property type="molecule type" value="Genomic_DNA"/>
</dbReference>
<accession>A0A2A3TWA4</accession>
<protein>
    <recommendedName>
        <fullName evidence="3">DUF1351 domain-containing protein</fullName>
    </recommendedName>
</protein>
<evidence type="ECO:0000313" key="1">
    <source>
        <dbReference type="EMBL" id="PBQ23394.1"/>
    </source>
</evidence>
<reference evidence="1 2" key="1">
    <citation type="submission" date="2017-09" db="EMBL/GenBank/DDBJ databases">
        <title>Genome sequence of Lactobacillus brevis D7.</title>
        <authorList>
            <person name="Kwon M.-S."/>
            <person name="Lim S.K."/>
            <person name="Choi H.-J."/>
        </authorList>
    </citation>
    <scope>NUCLEOTIDE SEQUENCE [LARGE SCALE GENOMIC DNA]</scope>
    <source>
        <strain evidence="1 2">D7</strain>
    </source>
</reference>
<name>A0A2A3TWA4_LEVBR</name>